<protein>
    <submittedName>
        <fullName evidence="2">Uncharacterized protein</fullName>
    </submittedName>
</protein>
<gene>
    <name evidence="2" type="ORF">PECUL_23A012325</name>
</gene>
<keyword evidence="3" id="KW-1185">Reference proteome</keyword>
<accession>A0AAD1S8M3</accession>
<dbReference type="EMBL" id="OW240916">
    <property type="protein sequence ID" value="CAH2293567.1"/>
    <property type="molecule type" value="Genomic_DNA"/>
</dbReference>
<sequence length="181" mass="20188">MEKKTLKSRQERSEGSRDIWDLLRTRPQPKMAAPLQRSPSCSSGELEYDAPDHILEARASVAKKERGATEVDADSAPTTKDDLKHLLQDLRTMFQTDCALIREDMHTLSGHIKSVEDEAVTARQTHLDAALLTQQLTQQHAALARQVAGLEYTQLHHAAKICLCSWTGMSVNPKVPYMGVD</sequence>
<dbReference type="AlphaFoldDB" id="A0AAD1S8M3"/>
<proteinExistence type="predicted"/>
<feature type="compositionally biased region" description="Basic and acidic residues" evidence="1">
    <location>
        <begin position="1"/>
        <end position="24"/>
    </location>
</feature>
<evidence type="ECO:0000313" key="2">
    <source>
        <dbReference type="EMBL" id="CAH2293567.1"/>
    </source>
</evidence>
<evidence type="ECO:0000256" key="1">
    <source>
        <dbReference type="SAM" id="MobiDB-lite"/>
    </source>
</evidence>
<organism evidence="2 3">
    <name type="scientific">Pelobates cultripes</name>
    <name type="common">Western spadefoot toad</name>
    <dbReference type="NCBI Taxonomy" id="61616"/>
    <lineage>
        <taxon>Eukaryota</taxon>
        <taxon>Metazoa</taxon>
        <taxon>Chordata</taxon>
        <taxon>Craniata</taxon>
        <taxon>Vertebrata</taxon>
        <taxon>Euteleostomi</taxon>
        <taxon>Amphibia</taxon>
        <taxon>Batrachia</taxon>
        <taxon>Anura</taxon>
        <taxon>Pelobatoidea</taxon>
        <taxon>Pelobatidae</taxon>
        <taxon>Pelobates</taxon>
    </lineage>
</organism>
<feature type="region of interest" description="Disordered" evidence="1">
    <location>
        <begin position="1"/>
        <end position="47"/>
    </location>
</feature>
<name>A0AAD1S8M3_PELCU</name>
<evidence type="ECO:0000313" key="3">
    <source>
        <dbReference type="Proteomes" id="UP001295444"/>
    </source>
</evidence>
<reference evidence="2" key="1">
    <citation type="submission" date="2022-03" db="EMBL/GenBank/DDBJ databases">
        <authorList>
            <person name="Alioto T."/>
            <person name="Alioto T."/>
            <person name="Gomez Garrido J."/>
        </authorList>
    </citation>
    <scope>NUCLEOTIDE SEQUENCE</scope>
</reference>
<dbReference type="Proteomes" id="UP001295444">
    <property type="component" value="Chromosome 05"/>
</dbReference>